<evidence type="ECO:0000313" key="1">
    <source>
        <dbReference type="EMBL" id="KAK3320884.1"/>
    </source>
</evidence>
<protein>
    <submittedName>
        <fullName evidence="1">Uncharacterized protein</fullName>
    </submittedName>
</protein>
<gene>
    <name evidence="1" type="ORF">B0T19DRAFT_251794</name>
</gene>
<evidence type="ECO:0000313" key="2">
    <source>
        <dbReference type="Proteomes" id="UP001286456"/>
    </source>
</evidence>
<dbReference type="Proteomes" id="UP001286456">
    <property type="component" value="Unassembled WGS sequence"/>
</dbReference>
<name>A0AAE0M7L0_9PEZI</name>
<keyword evidence="2" id="KW-1185">Reference proteome</keyword>
<proteinExistence type="predicted"/>
<dbReference type="AlphaFoldDB" id="A0AAE0M7L0"/>
<sequence>MPAVAIDLGNIKTSTRKPSKLSLTLSVSCTIVLPPSWPGPPTAPQICASSQAGDLWVAKAGSCQLDFLTLINGEPLERLEIDQVLASEIINLVDACSVTAPCNQFPCFEVVSNQCVHFLFL</sequence>
<accession>A0AAE0M7L0</accession>
<organism evidence="1 2">
    <name type="scientific">Cercophora scortea</name>
    <dbReference type="NCBI Taxonomy" id="314031"/>
    <lineage>
        <taxon>Eukaryota</taxon>
        <taxon>Fungi</taxon>
        <taxon>Dikarya</taxon>
        <taxon>Ascomycota</taxon>
        <taxon>Pezizomycotina</taxon>
        <taxon>Sordariomycetes</taxon>
        <taxon>Sordariomycetidae</taxon>
        <taxon>Sordariales</taxon>
        <taxon>Lasiosphaeriaceae</taxon>
        <taxon>Cercophora</taxon>
    </lineage>
</organism>
<reference evidence="1" key="1">
    <citation type="journal article" date="2023" name="Mol. Phylogenet. Evol.">
        <title>Genome-scale phylogeny and comparative genomics of the fungal order Sordariales.</title>
        <authorList>
            <person name="Hensen N."/>
            <person name="Bonometti L."/>
            <person name="Westerberg I."/>
            <person name="Brannstrom I.O."/>
            <person name="Guillou S."/>
            <person name="Cros-Aarteil S."/>
            <person name="Calhoun S."/>
            <person name="Haridas S."/>
            <person name="Kuo A."/>
            <person name="Mondo S."/>
            <person name="Pangilinan J."/>
            <person name="Riley R."/>
            <person name="LaButti K."/>
            <person name="Andreopoulos B."/>
            <person name="Lipzen A."/>
            <person name="Chen C."/>
            <person name="Yan M."/>
            <person name="Daum C."/>
            <person name="Ng V."/>
            <person name="Clum A."/>
            <person name="Steindorff A."/>
            <person name="Ohm R.A."/>
            <person name="Martin F."/>
            <person name="Silar P."/>
            <person name="Natvig D.O."/>
            <person name="Lalanne C."/>
            <person name="Gautier V."/>
            <person name="Ament-Velasquez S.L."/>
            <person name="Kruys A."/>
            <person name="Hutchinson M.I."/>
            <person name="Powell A.J."/>
            <person name="Barry K."/>
            <person name="Miller A.N."/>
            <person name="Grigoriev I.V."/>
            <person name="Debuchy R."/>
            <person name="Gladieux P."/>
            <person name="Hiltunen Thoren M."/>
            <person name="Johannesson H."/>
        </authorList>
    </citation>
    <scope>NUCLEOTIDE SEQUENCE</scope>
    <source>
        <strain evidence="1">SMH4131-1</strain>
    </source>
</reference>
<comment type="caution">
    <text evidence="1">The sequence shown here is derived from an EMBL/GenBank/DDBJ whole genome shotgun (WGS) entry which is preliminary data.</text>
</comment>
<dbReference type="EMBL" id="JAUEPO010000005">
    <property type="protein sequence ID" value="KAK3320884.1"/>
    <property type="molecule type" value="Genomic_DNA"/>
</dbReference>
<reference evidence="1" key="2">
    <citation type="submission" date="2023-06" db="EMBL/GenBank/DDBJ databases">
        <authorList>
            <consortium name="Lawrence Berkeley National Laboratory"/>
            <person name="Haridas S."/>
            <person name="Hensen N."/>
            <person name="Bonometti L."/>
            <person name="Westerberg I."/>
            <person name="Brannstrom I.O."/>
            <person name="Guillou S."/>
            <person name="Cros-Aarteil S."/>
            <person name="Calhoun S."/>
            <person name="Kuo A."/>
            <person name="Mondo S."/>
            <person name="Pangilinan J."/>
            <person name="Riley R."/>
            <person name="Labutti K."/>
            <person name="Andreopoulos B."/>
            <person name="Lipzen A."/>
            <person name="Chen C."/>
            <person name="Yanf M."/>
            <person name="Daum C."/>
            <person name="Ng V."/>
            <person name="Clum A."/>
            <person name="Steindorff A."/>
            <person name="Ohm R."/>
            <person name="Martin F."/>
            <person name="Silar P."/>
            <person name="Natvig D."/>
            <person name="Lalanne C."/>
            <person name="Gautier V."/>
            <person name="Ament-Velasquez S.L."/>
            <person name="Kruys A."/>
            <person name="Hutchinson M.I."/>
            <person name="Powell A.J."/>
            <person name="Barry K."/>
            <person name="Miller A.N."/>
            <person name="Grigoriev I.V."/>
            <person name="Debuchy R."/>
            <person name="Gladieux P."/>
            <person name="Thoren M.H."/>
            <person name="Johannesson H."/>
        </authorList>
    </citation>
    <scope>NUCLEOTIDE SEQUENCE</scope>
    <source>
        <strain evidence="1">SMH4131-1</strain>
    </source>
</reference>